<name>A0A5C6D799_9BACT</name>
<keyword evidence="2" id="KW-1185">Reference proteome</keyword>
<dbReference type="Proteomes" id="UP000319143">
    <property type="component" value="Unassembled WGS sequence"/>
</dbReference>
<accession>A0A5C6D799</accession>
<evidence type="ECO:0000313" key="1">
    <source>
        <dbReference type="EMBL" id="TWU32802.1"/>
    </source>
</evidence>
<organism evidence="1 2">
    <name type="scientific">Novipirellula artificiosorum</name>
    <dbReference type="NCBI Taxonomy" id="2528016"/>
    <lineage>
        <taxon>Bacteria</taxon>
        <taxon>Pseudomonadati</taxon>
        <taxon>Planctomycetota</taxon>
        <taxon>Planctomycetia</taxon>
        <taxon>Pirellulales</taxon>
        <taxon>Pirellulaceae</taxon>
        <taxon>Novipirellula</taxon>
    </lineage>
</organism>
<dbReference type="EMBL" id="SJPV01000011">
    <property type="protein sequence ID" value="TWU32802.1"/>
    <property type="molecule type" value="Genomic_DNA"/>
</dbReference>
<proteinExistence type="predicted"/>
<gene>
    <name evidence="1" type="ORF">Poly41_51790</name>
</gene>
<comment type="caution">
    <text evidence="1">The sequence shown here is derived from an EMBL/GenBank/DDBJ whole genome shotgun (WGS) entry which is preliminary data.</text>
</comment>
<dbReference type="AlphaFoldDB" id="A0A5C6D799"/>
<sequence>MRIGPVAATKRKFLNILKPFVGTVYDINQAVFR</sequence>
<reference evidence="1 2" key="1">
    <citation type="submission" date="2019-02" db="EMBL/GenBank/DDBJ databases">
        <title>Deep-cultivation of Planctomycetes and their phenomic and genomic characterization uncovers novel biology.</title>
        <authorList>
            <person name="Wiegand S."/>
            <person name="Jogler M."/>
            <person name="Boedeker C."/>
            <person name="Pinto D."/>
            <person name="Vollmers J."/>
            <person name="Rivas-Marin E."/>
            <person name="Kohn T."/>
            <person name="Peeters S.H."/>
            <person name="Heuer A."/>
            <person name="Rast P."/>
            <person name="Oberbeckmann S."/>
            <person name="Bunk B."/>
            <person name="Jeske O."/>
            <person name="Meyerdierks A."/>
            <person name="Storesund J.E."/>
            <person name="Kallscheuer N."/>
            <person name="Luecker S."/>
            <person name="Lage O.M."/>
            <person name="Pohl T."/>
            <person name="Merkel B.J."/>
            <person name="Hornburger P."/>
            <person name="Mueller R.-W."/>
            <person name="Bruemmer F."/>
            <person name="Labrenz M."/>
            <person name="Spormann A.M."/>
            <person name="Op Den Camp H."/>
            <person name="Overmann J."/>
            <person name="Amann R."/>
            <person name="Jetten M.S.M."/>
            <person name="Mascher T."/>
            <person name="Medema M.H."/>
            <person name="Devos D.P."/>
            <person name="Kaster A.-K."/>
            <person name="Ovreas L."/>
            <person name="Rohde M."/>
            <person name="Galperin M.Y."/>
            <person name="Jogler C."/>
        </authorList>
    </citation>
    <scope>NUCLEOTIDE SEQUENCE [LARGE SCALE GENOMIC DNA]</scope>
    <source>
        <strain evidence="1 2">Poly41</strain>
    </source>
</reference>
<evidence type="ECO:0000313" key="2">
    <source>
        <dbReference type="Proteomes" id="UP000319143"/>
    </source>
</evidence>
<protein>
    <submittedName>
        <fullName evidence="1">Uncharacterized protein</fullName>
    </submittedName>
</protein>